<dbReference type="Pfam" id="PF12705">
    <property type="entry name" value="PDDEXK_1"/>
    <property type="match status" value="1"/>
</dbReference>
<sequence length="255" mass="29588">MTYKRRSNIFDPAAAGAFRLSRSKIENFMRCARCFYLDRRLGVGEPEGYPFNLNSAVDHLLKKEFDIHRAKGDAHPLMAHYKIDAVPFAHEELDRWRENFVGAQFLHKPTNLLITGAIDDVWINPKDELHIVDYKATAKDSEVNLDAEWQIGYKRQMEIYQWLFRKNNFKVSSIGYFVYANGKRDREAFDGKLEFDVKIIPYTGDDSWVEPALKDIKKLLTSDSLPPSGVDCEFCAYRESADKALAQFKKQEKLF</sequence>
<organism evidence="2 3">
    <name type="scientific">Candidatus Ryanbacteria bacterium RIFCSPLOWO2_02_FULL_47_14</name>
    <dbReference type="NCBI Taxonomy" id="1802129"/>
    <lineage>
        <taxon>Bacteria</taxon>
        <taxon>Candidatus Ryaniibacteriota</taxon>
    </lineage>
</organism>
<dbReference type="AlphaFoldDB" id="A0A1G2H392"/>
<dbReference type="STRING" id="1802129.A3J04_02940"/>
<evidence type="ECO:0000259" key="1">
    <source>
        <dbReference type="Pfam" id="PF12705"/>
    </source>
</evidence>
<proteinExistence type="predicted"/>
<evidence type="ECO:0000313" key="2">
    <source>
        <dbReference type="EMBL" id="OGZ56944.1"/>
    </source>
</evidence>
<dbReference type="Gene3D" id="3.90.320.10">
    <property type="match status" value="1"/>
</dbReference>
<protein>
    <recommendedName>
        <fullName evidence="1">PD-(D/E)XK endonuclease-like domain-containing protein</fullName>
    </recommendedName>
</protein>
<gene>
    <name evidence="2" type="ORF">A3J04_02940</name>
</gene>
<reference evidence="2 3" key="1">
    <citation type="journal article" date="2016" name="Nat. Commun.">
        <title>Thousands of microbial genomes shed light on interconnected biogeochemical processes in an aquifer system.</title>
        <authorList>
            <person name="Anantharaman K."/>
            <person name="Brown C.T."/>
            <person name="Hug L.A."/>
            <person name="Sharon I."/>
            <person name="Castelle C.J."/>
            <person name="Probst A.J."/>
            <person name="Thomas B.C."/>
            <person name="Singh A."/>
            <person name="Wilkins M.J."/>
            <person name="Karaoz U."/>
            <person name="Brodie E.L."/>
            <person name="Williams K.H."/>
            <person name="Hubbard S.S."/>
            <person name="Banfield J.F."/>
        </authorList>
    </citation>
    <scope>NUCLEOTIDE SEQUENCE [LARGE SCALE GENOMIC DNA]</scope>
</reference>
<dbReference type="Proteomes" id="UP000177954">
    <property type="component" value="Unassembled WGS sequence"/>
</dbReference>
<feature type="domain" description="PD-(D/E)XK endonuclease-like" evidence="1">
    <location>
        <begin position="83"/>
        <end position="239"/>
    </location>
</feature>
<dbReference type="InterPro" id="IPR038726">
    <property type="entry name" value="PDDEXK_AddAB-type"/>
</dbReference>
<name>A0A1G2H392_9BACT</name>
<accession>A0A1G2H392</accession>
<dbReference type="EMBL" id="MHNZ01000004">
    <property type="protein sequence ID" value="OGZ56944.1"/>
    <property type="molecule type" value="Genomic_DNA"/>
</dbReference>
<evidence type="ECO:0000313" key="3">
    <source>
        <dbReference type="Proteomes" id="UP000177954"/>
    </source>
</evidence>
<dbReference type="InterPro" id="IPR011604">
    <property type="entry name" value="PDDEXK-like_dom_sf"/>
</dbReference>
<comment type="caution">
    <text evidence="2">The sequence shown here is derived from an EMBL/GenBank/DDBJ whole genome shotgun (WGS) entry which is preliminary data.</text>
</comment>